<dbReference type="HOGENOM" id="CLU_489775_0_0_7"/>
<feature type="transmembrane region" description="Helical" evidence="5">
    <location>
        <begin position="16"/>
        <end position="35"/>
    </location>
</feature>
<proteinExistence type="predicted"/>
<feature type="transmembrane region" description="Helical" evidence="5">
    <location>
        <begin position="239"/>
        <end position="258"/>
    </location>
</feature>
<feature type="domain" description="O-antigen ligase-related" evidence="6">
    <location>
        <begin position="203"/>
        <end position="337"/>
    </location>
</feature>
<organism evidence="7 8">
    <name type="scientific">Desulforapulum autotrophicum (strain ATCC 43914 / DSM 3382 / VKM B-1955 / HRM2)</name>
    <name type="common">Desulfobacterium autotrophicum</name>
    <dbReference type="NCBI Taxonomy" id="177437"/>
    <lineage>
        <taxon>Bacteria</taxon>
        <taxon>Pseudomonadati</taxon>
        <taxon>Thermodesulfobacteriota</taxon>
        <taxon>Desulfobacteria</taxon>
        <taxon>Desulfobacterales</taxon>
        <taxon>Desulfobacteraceae</taxon>
        <taxon>Desulforapulum</taxon>
    </lineage>
</organism>
<keyword evidence="3 5" id="KW-1133">Transmembrane helix</keyword>
<dbReference type="Pfam" id="PF04932">
    <property type="entry name" value="Wzy_C"/>
    <property type="match status" value="1"/>
</dbReference>
<name>C0QJ52_DESAH</name>
<dbReference type="STRING" id="177437.HRM2_27750"/>
<evidence type="ECO:0000313" key="7">
    <source>
        <dbReference type="EMBL" id="ACN15865.1"/>
    </source>
</evidence>
<evidence type="ECO:0000259" key="6">
    <source>
        <dbReference type="Pfam" id="PF04932"/>
    </source>
</evidence>
<evidence type="ECO:0000256" key="5">
    <source>
        <dbReference type="SAM" id="Phobius"/>
    </source>
</evidence>
<accession>C0QJ52</accession>
<keyword evidence="4 5" id="KW-0472">Membrane</keyword>
<dbReference type="eggNOG" id="COG3307">
    <property type="taxonomic scope" value="Bacteria"/>
</dbReference>
<feature type="transmembrane region" description="Helical" evidence="5">
    <location>
        <begin position="216"/>
        <end position="232"/>
    </location>
</feature>
<dbReference type="GO" id="GO:0016020">
    <property type="term" value="C:membrane"/>
    <property type="evidence" value="ECO:0007669"/>
    <property type="project" value="UniProtKB-SubCell"/>
</dbReference>
<feature type="transmembrane region" description="Helical" evidence="5">
    <location>
        <begin position="41"/>
        <end position="60"/>
    </location>
</feature>
<feature type="transmembrane region" description="Helical" evidence="5">
    <location>
        <begin position="193"/>
        <end position="210"/>
    </location>
</feature>
<dbReference type="EMBL" id="CP001087">
    <property type="protein sequence ID" value="ACN15865.1"/>
    <property type="molecule type" value="Genomic_DNA"/>
</dbReference>
<evidence type="ECO:0000256" key="1">
    <source>
        <dbReference type="ARBA" id="ARBA00004141"/>
    </source>
</evidence>
<gene>
    <name evidence="7" type="ordered locus">HRM2_27750</name>
</gene>
<dbReference type="AlphaFoldDB" id="C0QJ52"/>
<keyword evidence="8" id="KW-1185">Reference proteome</keyword>
<sequence length="556" mass="63525">MKALLKVSLQSFKSKLLMAFLVLPLGIPPFFYQGSTFDFRIVQSSFELIFILLFSFVYIQRKTFYILPKTEFYMFILWVAWAILAVALSQRVAPSIVRQWEWFCKILFSFCLWGYLRESPNRVVFVHGIIVAGFLLICAAFFCFWYYLPNPVTYNWFNYPPHFNHIRHFGHYCTASLCLSLSLVFVVDKKFGYSALLYLLQSICWGFLLWSGSRGGIGSAVIGVCIVLLFNTKNRKKFLMILFFAILTGLICSNLFAVDHPGMGGIKSIERSSNSMMTGRPLLWTTSFAKCKDSLILGLGPDSFRFFPEFRFSIYHPHNALIQFILDWGLVGAFFFILMYFKLMRRGVTGILGERDQLLKGVKVSAFALLLAFVFYATVSGVFYFAIPLTLMAYAFAVILLPASANHKEKVNQSYFRINGIAVRSVALILTFVLVLHLGVIQSVKSTNVPSPFSFKGRLVRLFPSETNGLERWVEVWKETNPDVALSASIKFANSSMESLKFWKIAVSLCLDKKDFNNANRMAEKALDDSKKKKRPKLLKEFQAQGLLVDYTIEQD</sequence>
<dbReference type="Proteomes" id="UP000000442">
    <property type="component" value="Chromosome"/>
</dbReference>
<dbReference type="InterPro" id="IPR007016">
    <property type="entry name" value="O-antigen_ligase-rel_domated"/>
</dbReference>
<evidence type="ECO:0000256" key="2">
    <source>
        <dbReference type="ARBA" id="ARBA00022692"/>
    </source>
</evidence>
<dbReference type="PANTHER" id="PTHR37422">
    <property type="entry name" value="TEICHURONIC ACID BIOSYNTHESIS PROTEIN TUAE"/>
    <property type="match status" value="1"/>
</dbReference>
<feature type="transmembrane region" description="Helical" evidence="5">
    <location>
        <begin position="383"/>
        <end position="401"/>
    </location>
</feature>
<feature type="transmembrane region" description="Helical" evidence="5">
    <location>
        <begin position="320"/>
        <end position="341"/>
    </location>
</feature>
<dbReference type="InterPro" id="IPR051533">
    <property type="entry name" value="WaaL-like"/>
</dbReference>
<feature type="transmembrane region" description="Helical" evidence="5">
    <location>
        <begin position="421"/>
        <end position="441"/>
    </location>
</feature>
<keyword evidence="2 5" id="KW-0812">Transmembrane</keyword>
<reference evidence="7 8" key="1">
    <citation type="journal article" date="2009" name="Environ. Microbiol.">
        <title>Genome sequence of Desulfobacterium autotrophicum HRM2, a marine sulfate reducer oxidizing organic carbon completely to carbon dioxide.</title>
        <authorList>
            <person name="Strittmatter A.W."/>
            <person name="Liesegang H."/>
            <person name="Rabus R."/>
            <person name="Decker I."/>
            <person name="Amann J."/>
            <person name="Andres S."/>
            <person name="Henne A."/>
            <person name="Fricke W.F."/>
            <person name="Martinez-Arias R."/>
            <person name="Bartels D."/>
            <person name="Goesmann A."/>
            <person name="Krause L."/>
            <person name="Puehler A."/>
            <person name="Klenk H.P."/>
            <person name="Richter M."/>
            <person name="Schuler M."/>
            <person name="Gloeckner F.O."/>
            <person name="Meyerdierks A."/>
            <person name="Gottschalk G."/>
            <person name="Amann R."/>
        </authorList>
    </citation>
    <scope>NUCLEOTIDE SEQUENCE [LARGE SCALE GENOMIC DNA]</scope>
    <source>
        <strain evidence="8">ATCC 43914 / DSM 3382 / HRM2</strain>
    </source>
</reference>
<feature type="transmembrane region" description="Helical" evidence="5">
    <location>
        <begin position="123"/>
        <end position="148"/>
    </location>
</feature>
<feature type="transmembrane region" description="Helical" evidence="5">
    <location>
        <begin position="168"/>
        <end position="186"/>
    </location>
</feature>
<evidence type="ECO:0000256" key="3">
    <source>
        <dbReference type="ARBA" id="ARBA00022989"/>
    </source>
</evidence>
<feature type="transmembrane region" description="Helical" evidence="5">
    <location>
        <begin position="361"/>
        <end position="377"/>
    </location>
</feature>
<feature type="transmembrane region" description="Helical" evidence="5">
    <location>
        <begin position="72"/>
        <end position="93"/>
    </location>
</feature>
<evidence type="ECO:0000256" key="4">
    <source>
        <dbReference type="ARBA" id="ARBA00023136"/>
    </source>
</evidence>
<dbReference type="PANTHER" id="PTHR37422:SF13">
    <property type="entry name" value="LIPOPOLYSACCHARIDE BIOSYNTHESIS PROTEIN PA4999-RELATED"/>
    <property type="match status" value="1"/>
</dbReference>
<protein>
    <recommendedName>
        <fullName evidence="6">O-antigen ligase-related domain-containing protein</fullName>
    </recommendedName>
</protein>
<dbReference type="OrthoDB" id="6988156at2"/>
<comment type="subcellular location">
    <subcellularLocation>
        <location evidence="1">Membrane</location>
        <topology evidence="1">Multi-pass membrane protein</topology>
    </subcellularLocation>
</comment>
<feature type="transmembrane region" description="Helical" evidence="5">
    <location>
        <begin position="99"/>
        <end position="116"/>
    </location>
</feature>
<evidence type="ECO:0000313" key="8">
    <source>
        <dbReference type="Proteomes" id="UP000000442"/>
    </source>
</evidence>
<dbReference type="KEGG" id="dat:HRM2_27750"/>